<keyword evidence="1" id="KW-0472">Membrane</keyword>
<protein>
    <submittedName>
        <fullName evidence="2">Type IV pilin</fullName>
    </submittedName>
</protein>
<feature type="transmembrane region" description="Helical" evidence="1">
    <location>
        <begin position="82"/>
        <end position="108"/>
    </location>
</feature>
<accession>A0A8T7H903</accession>
<proteinExistence type="predicted"/>
<dbReference type="Proteomes" id="UP000737555">
    <property type="component" value="Unassembled WGS sequence"/>
</dbReference>
<name>A0A8T7H903_9EURY</name>
<gene>
    <name evidence="2" type="ORF">HQQ74_10065</name>
</gene>
<reference evidence="2" key="1">
    <citation type="submission" date="2020-05" db="EMBL/GenBank/DDBJ databases">
        <title>The first insight into the ecology of ammonia-tolerant syntrophic propionate oxidizing bacteria.</title>
        <authorList>
            <person name="Singh A."/>
            <person name="Schnurer A."/>
            <person name="Westerholm M."/>
        </authorList>
    </citation>
    <scope>NUCLEOTIDE SEQUENCE</scope>
    <source>
        <strain evidence="2">MAG54</strain>
    </source>
</reference>
<organism evidence="2 3">
    <name type="scientific">Methanoculleus bourgensis</name>
    <dbReference type="NCBI Taxonomy" id="83986"/>
    <lineage>
        <taxon>Archaea</taxon>
        <taxon>Methanobacteriati</taxon>
        <taxon>Methanobacteriota</taxon>
        <taxon>Stenosarchaea group</taxon>
        <taxon>Methanomicrobia</taxon>
        <taxon>Methanomicrobiales</taxon>
        <taxon>Methanomicrobiaceae</taxon>
        <taxon>Methanoculleus</taxon>
    </lineage>
</organism>
<evidence type="ECO:0000313" key="2">
    <source>
        <dbReference type="EMBL" id="NQS79020.1"/>
    </source>
</evidence>
<evidence type="ECO:0000256" key="1">
    <source>
        <dbReference type="SAM" id="Phobius"/>
    </source>
</evidence>
<dbReference type="AlphaFoldDB" id="A0A8T7H903"/>
<dbReference type="EMBL" id="JABMJE010000190">
    <property type="protein sequence ID" value="NQS79020.1"/>
    <property type="molecule type" value="Genomic_DNA"/>
</dbReference>
<keyword evidence="1" id="KW-1133">Transmembrane helix</keyword>
<comment type="caution">
    <text evidence="2">The sequence shown here is derived from an EMBL/GenBank/DDBJ whole genome shotgun (WGS) entry which is preliminary data.</text>
</comment>
<evidence type="ECO:0000313" key="3">
    <source>
        <dbReference type="Proteomes" id="UP000737555"/>
    </source>
</evidence>
<sequence length="236" mass="25658">METPLKGSGGNTPMPPSGTGYRAWAGNWTGTPTGGTGTWRSGTGCRIRVRPSGSIRKARSPASPVRRIAGDERALSHTHATLLMVALTIILAALLLLMLLGMIPSWSWAEPPQPPVIITDIIHTSTETGELTYASRVFLLNNGSTVYKNDDLRAVFYRNGQLAAIVQTLNGYLLIKSHHDGVRYLRDEGCRTPYWNPGEEMEVDLADGTLIPGVKVTVEIIDKKTEKVISKHTVVA</sequence>
<keyword evidence="1" id="KW-0812">Transmembrane</keyword>